<sequence length="292" mass="32886">MVSIFAGEAKDLIDRANRPQSLIITIYGAYSRSLGGWLSSSAIVSLCAELDVDEASVRSALSRFKRRGILISKSQNGIQGYALSAEARKTFELGDSRVLERREAPRDEGWVLVAFSIPEKNRALRYQLRSRLIRVGFAQVTGGLWIAPRQLTADVTALAKVLNIEKYMSIFSAHHLAFQPTPNAVSQWWDLDGISSLYKSFSTTARPVMKKWFTKKISKPDPLEAFVDYTKVLTNWRHVPYFDPGLPKEYLPKNWPGFAAMDSFFKVHDLLAIPALNYFHSVAGKAEVKKKK</sequence>
<accession>A0A094SA56</accession>
<dbReference type="AlphaFoldDB" id="A0A094SA56"/>
<dbReference type="PIRSF" id="PIRSF020623">
    <property type="entry name" value="PaaX"/>
    <property type="match status" value="1"/>
</dbReference>
<comment type="caution">
    <text evidence="4">The sequence shown here is derived from an EMBL/GenBank/DDBJ whole genome shotgun (WGS) entry which is preliminary data.</text>
</comment>
<dbReference type="Gene3D" id="3.30.70.2650">
    <property type="match status" value="1"/>
</dbReference>
<evidence type="ECO:0000259" key="2">
    <source>
        <dbReference type="Pfam" id="PF08223"/>
    </source>
</evidence>
<evidence type="ECO:0008006" key="5">
    <source>
        <dbReference type="Google" id="ProtNLM"/>
    </source>
</evidence>
<dbReference type="InterPro" id="IPR013225">
    <property type="entry name" value="PaaX_C"/>
</dbReference>
<proteinExistence type="predicted"/>
<evidence type="ECO:0000259" key="1">
    <source>
        <dbReference type="Pfam" id="PF07848"/>
    </source>
</evidence>
<organism evidence="4">
    <name type="scientific">freshwater metagenome</name>
    <dbReference type="NCBI Taxonomy" id="449393"/>
    <lineage>
        <taxon>unclassified sequences</taxon>
        <taxon>metagenomes</taxon>
        <taxon>ecological metagenomes</taxon>
    </lineage>
</organism>
<dbReference type="Pfam" id="PF20803">
    <property type="entry name" value="PaaX_M"/>
    <property type="match status" value="1"/>
</dbReference>
<feature type="domain" description="Transcriptional repressor PaaX-like C-terminal" evidence="2">
    <location>
        <begin position="189"/>
        <end position="280"/>
    </location>
</feature>
<feature type="domain" description="Transcriptional repressor PaaX-like central Cas2-like" evidence="3">
    <location>
        <begin position="104"/>
        <end position="183"/>
    </location>
</feature>
<dbReference type="InterPro" id="IPR012906">
    <property type="entry name" value="PaaX-like_N"/>
</dbReference>
<dbReference type="GO" id="GO:0006351">
    <property type="term" value="P:DNA-templated transcription"/>
    <property type="evidence" value="ECO:0007669"/>
    <property type="project" value="InterPro"/>
</dbReference>
<dbReference type="InterPro" id="IPR011965">
    <property type="entry name" value="PaaX_trns_reg"/>
</dbReference>
<gene>
    <name evidence="4" type="ORF">GM51_16140</name>
</gene>
<dbReference type="Pfam" id="PF07848">
    <property type="entry name" value="PaaX"/>
    <property type="match status" value="1"/>
</dbReference>
<name>A0A094SA56_9ZZZZ</name>
<dbReference type="Pfam" id="PF08223">
    <property type="entry name" value="PaaX_C"/>
    <property type="match status" value="1"/>
</dbReference>
<protein>
    <recommendedName>
        <fullName evidence="5">PaaX family transcriptional regulator</fullName>
    </recommendedName>
</protein>
<dbReference type="InterPro" id="IPR048846">
    <property type="entry name" value="PaaX-like_central"/>
</dbReference>
<reference evidence="4" key="1">
    <citation type="submission" date="2014-06" db="EMBL/GenBank/DDBJ databases">
        <title>Key roles for freshwater Actinobacteria revealed by deep metagenomic sequencing.</title>
        <authorList>
            <person name="Ghai R."/>
            <person name="Mizuno C.M."/>
            <person name="Picazo A."/>
            <person name="Camacho A."/>
            <person name="Rodriguez-Valera F."/>
        </authorList>
    </citation>
    <scope>NUCLEOTIDE SEQUENCE</scope>
</reference>
<dbReference type="InterPro" id="IPR036388">
    <property type="entry name" value="WH-like_DNA-bd_sf"/>
</dbReference>
<evidence type="ECO:0000259" key="3">
    <source>
        <dbReference type="Pfam" id="PF20803"/>
    </source>
</evidence>
<evidence type="ECO:0000313" key="4">
    <source>
        <dbReference type="EMBL" id="KGA14888.1"/>
    </source>
</evidence>
<dbReference type="PANTHER" id="PTHR30319:SF1">
    <property type="entry name" value="TRANSCRIPTIONAL REPRESSOR PAAX"/>
    <property type="match status" value="1"/>
</dbReference>
<feature type="domain" description="Transcriptional repressor PaaX-like N-terminal" evidence="1">
    <location>
        <begin position="18"/>
        <end position="86"/>
    </location>
</feature>
<dbReference type="PANTHER" id="PTHR30319">
    <property type="entry name" value="PHENYLACETIC ACID REGULATOR-RELATED TRANSCRIPTIONAL REPRESSOR"/>
    <property type="match status" value="1"/>
</dbReference>
<dbReference type="EMBL" id="JNSL01000132">
    <property type="protein sequence ID" value="KGA14888.1"/>
    <property type="molecule type" value="Genomic_DNA"/>
</dbReference>
<dbReference type="Gene3D" id="1.10.10.10">
    <property type="entry name" value="Winged helix-like DNA-binding domain superfamily/Winged helix DNA-binding domain"/>
    <property type="match status" value="1"/>
</dbReference>